<keyword evidence="1" id="KW-0472">Membrane</keyword>
<dbReference type="PROSITE" id="PS51257">
    <property type="entry name" value="PROKAR_LIPOPROTEIN"/>
    <property type="match status" value="1"/>
</dbReference>
<dbReference type="Proteomes" id="UP000236959">
    <property type="component" value="Unassembled WGS sequence"/>
</dbReference>
<feature type="transmembrane region" description="Helical" evidence="1">
    <location>
        <begin position="92"/>
        <end position="114"/>
    </location>
</feature>
<evidence type="ECO:0000313" key="4">
    <source>
        <dbReference type="Proteomes" id="UP000236959"/>
    </source>
</evidence>
<protein>
    <submittedName>
        <fullName evidence="3">Uncharacterized protein DUF1206</fullName>
    </submittedName>
</protein>
<dbReference type="Pfam" id="PF06724">
    <property type="entry name" value="DUF1206"/>
    <property type="match status" value="2"/>
</dbReference>
<feature type="transmembrane region" description="Helical" evidence="1">
    <location>
        <begin position="58"/>
        <end position="80"/>
    </location>
</feature>
<evidence type="ECO:0000259" key="2">
    <source>
        <dbReference type="Pfam" id="PF06724"/>
    </source>
</evidence>
<dbReference type="EMBL" id="PPCN01000009">
    <property type="protein sequence ID" value="POF29401.1"/>
    <property type="molecule type" value="Genomic_DNA"/>
</dbReference>
<dbReference type="InterPro" id="IPR009597">
    <property type="entry name" value="DUF1206"/>
</dbReference>
<name>A0A2S3UNX5_9HYPH</name>
<evidence type="ECO:0000256" key="1">
    <source>
        <dbReference type="SAM" id="Phobius"/>
    </source>
</evidence>
<dbReference type="RefSeq" id="WP_103224078.1">
    <property type="nucleotide sequence ID" value="NZ_PPCN01000009.1"/>
</dbReference>
<gene>
    <name evidence="3" type="ORF">CLV41_109177</name>
</gene>
<keyword evidence="1" id="KW-1133">Transmembrane helix</keyword>
<feature type="transmembrane region" description="Helical" evidence="1">
    <location>
        <begin position="21"/>
        <end position="38"/>
    </location>
</feature>
<comment type="caution">
    <text evidence="3">The sequence shown here is derived from an EMBL/GenBank/DDBJ whole genome shotgun (WGS) entry which is preliminary data.</text>
</comment>
<dbReference type="OrthoDB" id="5702018at2"/>
<feature type="transmembrane region" description="Helical" evidence="1">
    <location>
        <begin position="134"/>
        <end position="158"/>
    </location>
</feature>
<proteinExistence type="predicted"/>
<keyword evidence="1" id="KW-0812">Transmembrane</keyword>
<dbReference type="AlphaFoldDB" id="A0A2S3UNX5"/>
<reference evidence="3 4" key="1">
    <citation type="submission" date="2018-01" db="EMBL/GenBank/DDBJ databases">
        <title>Genomic Encyclopedia of Archaeal and Bacterial Type Strains, Phase II (KMG-II): from individual species to whole genera.</title>
        <authorList>
            <person name="Goeker M."/>
        </authorList>
    </citation>
    <scope>NUCLEOTIDE SEQUENCE [LARGE SCALE GENOMIC DNA]</scope>
    <source>
        <strain evidence="3 4">DSM 17023</strain>
    </source>
</reference>
<feature type="transmembrane region" description="Helical" evidence="1">
    <location>
        <begin position="230"/>
        <end position="251"/>
    </location>
</feature>
<feature type="domain" description="DUF1206" evidence="2">
    <location>
        <begin position="185"/>
        <end position="256"/>
    </location>
</feature>
<feature type="transmembrane region" description="Helical" evidence="1">
    <location>
        <begin position="178"/>
        <end position="203"/>
    </location>
</feature>
<keyword evidence="4" id="KW-1185">Reference proteome</keyword>
<accession>A0A2S3UNX5</accession>
<feature type="domain" description="DUF1206" evidence="2">
    <location>
        <begin position="14"/>
        <end position="80"/>
    </location>
</feature>
<organism evidence="3 4">
    <name type="scientific">Roseibium marinum</name>
    <dbReference type="NCBI Taxonomy" id="281252"/>
    <lineage>
        <taxon>Bacteria</taxon>
        <taxon>Pseudomonadati</taxon>
        <taxon>Pseudomonadota</taxon>
        <taxon>Alphaproteobacteria</taxon>
        <taxon>Hyphomicrobiales</taxon>
        <taxon>Stappiaceae</taxon>
        <taxon>Roseibium</taxon>
    </lineage>
</organism>
<sequence length="261" mass="27540">MKLPGNVIRKLARAGYTSRGVVYLIIGALACFAAVGAAETTNTKGALQHLLSQPFGHALLGALVAGLFGYVVWRLVQAIFDADDHGHSLKALTIRAGLLVSAFTYATLAVYALSRMGVFSSGSSGGGVAQTLSGFLGSGTVAIGLAGIFVGVGGAHCWKAIRMKFEDHLQAREETMRILRPIAVLGLLARGIVFFILAFLLFYRGLSAGDGGGGPPDIEDALRFTQELPMGWLILAVMGGGIVLFAVYSFCEAYWRRVSVV</sequence>
<evidence type="ECO:0000313" key="3">
    <source>
        <dbReference type="EMBL" id="POF29401.1"/>
    </source>
</evidence>